<protein>
    <recommendedName>
        <fullName evidence="1">T6SS immunity protein Tdi1 C-terminal domain-containing protein</fullName>
    </recommendedName>
</protein>
<proteinExistence type="predicted"/>
<dbReference type="Pfam" id="PF08906">
    <property type="entry name" value="T6SS_Tdi1_C"/>
    <property type="match status" value="1"/>
</dbReference>
<accession>A0A7W9BGM8</accession>
<dbReference type="Proteomes" id="UP000546200">
    <property type="component" value="Unassembled WGS sequence"/>
</dbReference>
<evidence type="ECO:0000313" key="3">
    <source>
        <dbReference type="Proteomes" id="UP000546200"/>
    </source>
</evidence>
<feature type="domain" description="T6SS immunity protein Tdi1 C-terminal" evidence="1">
    <location>
        <begin position="69"/>
        <end position="133"/>
    </location>
</feature>
<gene>
    <name evidence="2" type="ORF">FHS94_003664</name>
</gene>
<reference evidence="2 3" key="1">
    <citation type="submission" date="2020-08" db="EMBL/GenBank/DDBJ databases">
        <title>Genomic Encyclopedia of Type Strains, Phase IV (KMG-IV): sequencing the most valuable type-strain genomes for metagenomic binning, comparative biology and taxonomic classification.</title>
        <authorList>
            <person name="Goeker M."/>
        </authorList>
    </citation>
    <scope>NUCLEOTIDE SEQUENCE [LARGE SCALE GENOMIC DNA]</scope>
    <source>
        <strain evidence="2 3">DSM 100044</strain>
    </source>
</reference>
<keyword evidence="3" id="KW-1185">Reference proteome</keyword>
<evidence type="ECO:0000259" key="1">
    <source>
        <dbReference type="Pfam" id="PF08906"/>
    </source>
</evidence>
<dbReference type="RefSeq" id="WP_184060372.1">
    <property type="nucleotide sequence ID" value="NZ_JACIJK010000015.1"/>
</dbReference>
<comment type="caution">
    <text evidence="2">The sequence shown here is derived from an EMBL/GenBank/DDBJ whole genome shotgun (WGS) entry which is preliminary data.</text>
</comment>
<dbReference type="EMBL" id="JACIJK010000015">
    <property type="protein sequence ID" value="MBB5716792.1"/>
    <property type="molecule type" value="Genomic_DNA"/>
</dbReference>
<organism evidence="2 3">
    <name type="scientific">Sphingomonas aerophila</name>
    <dbReference type="NCBI Taxonomy" id="1344948"/>
    <lineage>
        <taxon>Bacteria</taxon>
        <taxon>Pseudomonadati</taxon>
        <taxon>Pseudomonadota</taxon>
        <taxon>Alphaproteobacteria</taxon>
        <taxon>Sphingomonadales</taxon>
        <taxon>Sphingomonadaceae</taxon>
        <taxon>Sphingomonas</taxon>
    </lineage>
</organism>
<dbReference type="AlphaFoldDB" id="A0A7W9BGM8"/>
<name>A0A7W9BGM8_9SPHN</name>
<evidence type="ECO:0000313" key="2">
    <source>
        <dbReference type="EMBL" id="MBB5716792.1"/>
    </source>
</evidence>
<dbReference type="InterPro" id="IPR015002">
    <property type="entry name" value="T6SS_Tdi1_C"/>
</dbReference>
<sequence length="152" mass="17037">MSATDYFLQAAADDEDLSAWASILPSHFRVFRTSLFGDSFLVDSAGEVHMLERAGCSVQRIAVSEEGIWRQVEDDAEGWQLRRLADECRRAGKVLAAHQCYAFTTPPVLGGAYSSDNVWVAPWREWFSFTADLFRQIQHLPDGATVHLTVVD</sequence>